<dbReference type="InterPro" id="IPR036028">
    <property type="entry name" value="SH3-like_dom_sf"/>
</dbReference>
<sequence length="268" mass="30317">MEIVSFVPEGPDHESLVSRILPIYCADILLDEGISIPWKTLYEMATRSGTQPDILAILIADELNKIQFFETPTKVDFLVRAKQASVPIPGWTYFGFRAGQIMRVSLLFGDGTCWAETEDSAGHILTSLVEIIETDGVDPAICAQFGLDLFGRAHNKPPGQSSTSTSEHQCPGNLVQLFLEETFGYWWGEHNGVWQWISQIDIQRLEHVHSVDRTVRARRSFSSECHCLAFDKGDVIRITKECSDGWWWGETGGCYGWVWFRNVDQEDL</sequence>
<evidence type="ECO:0000313" key="4">
    <source>
        <dbReference type="EMBL" id="KAJ3837360.1"/>
    </source>
</evidence>
<dbReference type="PROSITE" id="PS50002">
    <property type="entry name" value="SH3"/>
    <property type="match status" value="1"/>
</dbReference>
<protein>
    <recommendedName>
        <fullName evidence="3">SH3 domain-containing protein</fullName>
    </recommendedName>
</protein>
<evidence type="ECO:0000313" key="5">
    <source>
        <dbReference type="Proteomes" id="UP001163846"/>
    </source>
</evidence>
<keyword evidence="5" id="KW-1185">Reference proteome</keyword>
<comment type="caution">
    <text evidence="4">The sequence shown here is derived from an EMBL/GenBank/DDBJ whole genome shotgun (WGS) entry which is preliminary data.</text>
</comment>
<name>A0AA38UDL4_9AGAR</name>
<dbReference type="Pfam" id="PF07653">
    <property type="entry name" value="SH3_2"/>
    <property type="match status" value="1"/>
</dbReference>
<gene>
    <name evidence="4" type="ORF">F5878DRAFT_622577</name>
</gene>
<evidence type="ECO:0000259" key="3">
    <source>
        <dbReference type="PROSITE" id="PS50002"/>
    </source>
</evidence>
<dbReference type="SUPFAM" id="SSF50044">
    <property type="entry name" value="SH3-domain"/>
    <property type="match status" value="1"/>
</dbReference>
<proteinExistence type="predicted"/>
<dbReference type="Gene3D" id="2.30.30.40">
    <property type="entry name" value="SH3 Domains"/>
    <property type="match status" value="1"/>
</dbReference>
<dbReference type="InterPro" id="IPR001452">
    <property type="entry name" value="SH3_domain"/>
</dbReference>
<reference evidence="4" key="1">
    <citation type="submission" date="2022-08" db="EMBL/GenBank/DDBJ databases">
        <authorList>
            <consortium name="DOE Joint Genome Institute"/>
            <person name="Min B."/>
            <person name="Riley R."/>
            <person name="Sierra-Patev S."/>
            <person name="Naranjo-Ortiz M."/>
            <person name="Looney B."/>
            <person name="Konkel Z."/>
            <person name="Slot J.C."/>
            <person name="Sakamoto Y."/>
            <person name="Steenwyk J.L."/>
            <person name="Rokas A."/>
            <person name="Carro J."/>
            <person name="Camarero S."/>
            <person name="Ferreira P."/>
            <person name="Molpeceres G."/>
            <person name="Ruiz-Duenas F.J."/>
            <person name="Serrano A."/>
            <person name="Henrissat B."/>
            <person name="Drula E."/>
            <person name="Hughes K.W."/>
            <person name="Mata J.L."/>
            <person name="Ishikawa N.K."/>
            <person name="Vargas-Isla R."/>
            <person name="Ushijima S."/>
            <person name="Smith C.A."/>
            <person name="Ahrendt S."/>
            <person name="Andreopoulos W."/>
            <person name="He G."/>
            <person name="Labutti K."/>
            <person name="Lipzen A."/>
            <person name="Ng V."/>
            <person name="Sandor L."/>
            <person name="Barry K."/>
            <person name="Martinez A.T."/>
            <person name="Xiao Y."/>
            <person name="Gibbons J.G."/>
            <person name="Terashima K."/>
            <person name="Hibbett D.S."/>
            <person name="Grigoriev I.V."/>
        </authorList>
    </citation>
    <scope>NUCLEOTIDE SEQUENCE</scope>
    <source>
        <strain evidence="4">TFB9207</strain>
    </source>
</reference>
<dbReference type="Proteomes" id="UP001163846">
    <property type="component" value="Unassembled WGS sequence"/>
</dbReference>
<accession>A0AA38UDL4</accession>
<evidence type="ECO:0000256" key="2">
    <source>
        <dbReference type="PROSITE-ProRule" id="PRU00192"/>
    </source>
</evidence>
<dbReference type="CDD" id="cd00174">
    <property type="entry name" value="SH3"/>
    <property type="match status" value="1"/>
</dbReference>
<evidence type="ECO:0000256" key="1">
    <source>
        <dbReference type="ARBA" id="ARBA00022443"/>
    </source>
</evidence>
<keyword evidence="1 2" id="KW-0728">SH3 domain</keyword>
<dbReference type="AlphaFoldDB" id="A0AA38UDL4"/>
<feature type="domain" description="SH3" evidence="3">
    <location>
        <begin position="210"/>
        <end position="268"/>
    </location>
</feature>
<dbReference type="EMBL" id="MU806251">
    <property type="protein sequence ID" value="KAJ3837360.1"/>
    <property type="molecule type" value="Genomic_DNA"/>
</dbReference>
<organism evidence="4 5">
    <name type="scientific">Lentinula raphanica</name>
    <dbReference type="NCBI Taxonomy" id="153919"/>
    <lineage>
        <taxon>Eukaryota</taxon>
        <taxon>Fungi</taxon>
        <taxon>Dikarya</taxon>
        <taxon>Basidiomycota</taxon>
        <taxon>Agaricomycotina</taxon>
        <taxon>Agaricomycetes</taxon>
        <taxon>Agaricomycetidae</taxon>
        <taxon>Agaricales</taxon>
        <taxon>Marasmiineae</taxon>
        <taxon>Omphalotaceae</taxon>
        <taxon>Lentinula</taxon>
    </lineage>
</organism>